<dbReference type="PANTHER" id="PTHR43798:SF5">
    <property type="entry name" value="MONOACYLGLYCEROL LIPASE ABHD6"/>
    <property type="match status" value="1"/>
</dbReference>
<gene>
    <name evidence="2" type="ORF">DVW87_07020</name>
</gene>
<proteinExistence type="predicted"/>
<accession>A0A369VY86</accession>
<evidence type="ECO:0000313" key="2">
    <source>
        <dbReference type="EMBL" id="RDE07364.1"/>
    </source>
</evidence>
<dbReference type="InterPro" id="IPR050266">
    <property type="entry name" value="AB_hydrolase_sf"/>
</dbReference>
<reference evidence="2 3" key="1">
    <citation type="submission" date="2018-07" db="EMBL/GenBank/DDBJ databases">
        <title>a novel species of Sphingomonas isolated from the rhizosphere soil of Araceae plant.</title>
        <authorList>
            <person name="Zhiyong W."/>
            <person name="Qinglan Z."/>
            <person name="Zhiwei F."/>
            <person name="Ding X."/>
            <person name="Gejiao W."/>
            <person name="Shixue Z."/>
        </authorList>
    </citation>
    <scope>NUCLEOTIDE SEQUENCE [LARGE SCALE GENOMIC DNA]</scope>
    <source>
        <strain evidence="2 3">WZY 27</strain>
    </source>
</reference>
<dbReference type="Proteomes" id="UP000253918">
    <property type="component" value="Unassembled WGS sequence"/>
</dbReference>
<keyword evidence="3" id="KW-1185">Reference proteome</keyword>
<protein>
    <submittedName>
        <fullName evidence="2">Alpha/beta hydrolase</fullName>
    </submittedName>
</protein>
<dbReference type="InterPro" id="IPR029058">
    <property type="entry name" value="AB_hydrolase_fold"/>
</dbReference>
<dbReference type="PANTHER" id="PTHR43798">
    <property type="entry name" value="MONOACYLGLYCEROL LIPASE"/>
    <property type="match status" value="1"/>
</dbReference>
<name>A0A369VY86_9SPHN</name>
<dbReference type="SUPFAM" id="SSF53474">
    <property type="entry name" value="alpha/beta-Hydrolases"/>
    <property type="match status" value="1"/>
</dbReference>
<dbReference type="Gene3D" id="3.40.50.1820">
    <property type="entry name" value="alpha/beta hydrolase"/>
    <property type="match status" value="1"/>
</dbReference>
<evidence type="ECO:0000313" key="3">
    <source>
        <dbReference type="Proteomes" id="UP000253918"/>
    </source>
</evidence>
<dbReference type="AlphaFoldDB" id="A0A369VY86"/>
<dbReference type="InterPro" id="IPR000073">
    <property type="entry name" value="AB_hydrolase_1"/>
</dbReference>
<dbReference type="GO" id="GO:0016020">
    <property type="term" value="C:membrane"/>
    <property type="evidence" value="ECO:0007669"/>
    <property type="project" value="TreeGrafter"/>
</dbReference>
<organism evidence="2 3">
    <name type="scientific">Sphingomonas aracearum</name>
    <dbReference type="NCBI Taxonomy" id="2283317"/>
    <lineage>
        <taxon>Bacteria</taxon>
        <taxon>Pseudomonadati</taxon>
        <taxon>Pseudomonadota</taxon>
        <taxon>Alphaproteobacteria</taxon>
        <taxon>Sphingomonadales</taxon>
        <taxon>Sphingomonadaceae</taxon>
        <taxon>Sphingomonas</taxon>
    </lineage>
</organism>
<dbReference type="Pfam" id="PF12697">
    <property type="entry name" value="Abhydrolase_6"/>
    <property type="match status" value="1"/>
</dbReference>
<evidence type="ECO:0000259" key="1">
    <source>
        <dbReference type="Pfam" id="PF12697"/>
    </source>
</evidence>
<dbReference type="EMBL" id="QQNB01000001">
    <property type="protein sequence ID" value="RDE07364.1"/>
    <property type="molecule type" value="Genomic_DNA"/>
</dbReference>
<comment type="caution">
    <text evidence="2">The sequence shown here is derived from an EMBL/GenBank/DDBJ whole genome shotgun (WGS) entry which is preliminary data.</text>
</comment>
<keyword evidence="2" id="KW-0378">Hydrolase</keyword>
<dbReference type="OrthoDB" id="5492442at2"/>
<dbReference type="GO" id="GO:0047372">
    <property type="term" value="F:monoacylglycerol lipase activity"/>
    <property type="evidence" value="ECO:0007669"/>
    <property type="project" value="TreeGrafter"/>
</dbReference>
<sequence>MPASRKTKPSTPDRTSFRPYFREHILPLPSDPASFSAEQHHVDSSADIRLLLTRKRPKVPTEAPPVLLVHGSTLPGTLIFDLPLDGYSWMDALAANGRDVWTVDFRGYGGSTVPPVVVQQDGSEAPVARTTDALVDLAAAMSAIRSLTGSASVDLVGWSWGASVSGEYAAGGATDIGKLVLYAPQWVRDTPSLLVNEATLSKAYREVDPVAFIDRWFRGLPEEVRGEVQSRHWPERLVEALEQTARDANPGASRIKVPNGSVRDIADHWIAGVPRYDPGAIAVPTLVIVGTNDMDTPLRQGEAIARQIVRAPCELRTVAGGTHFAMIEPARDELFAAVLAFLAEPVEPAKGDTAA</sequence>
<feature type="domain" description="AB hydrolase-1" evidence="1">
    <location>
        <begin position="66"/>
        <end position="330"/>
    </location>
</feature>
<dbReference type="GO" id="GO:0046464">
    <property type="term" value="P:acylglycerol catabolic process"/>
    <property type="evidence" value="ECO:0007669"/>
    <property type="project" value="TreeGrafter"/>
</dbReference>